<dbReference type="InterPro" id="IPR050109">
    <property type="entry name" value="HTH-type_TetR-like_transc_reg"/>
</dbReference>
<evidence type="ECO:0000256" key="1">
    <source>
        <dbReference type="ARBA" id="ARBA00022491"/>
    </source>
</evidence>
<evidence type="ECO:0000256" key="2">
    <source>
        <dbReference type="ARBA" id="ARBA00023015"/>
    </source>
</evidence>
<dbReference type="InterPro" id="IPR009057">
    <property type="entry name" value="Homeodomain-like_sf"/>
</dbReference>
<evidence type="ECO:0000256" key="4">
    <source>
        <dbReference type="ARBA" id="ARBA00023163"/>
    </source>
</evidence>
<dbReference type="PANTHER" id="PTHR30055">
    <property type="entry name" value="HTH-TYPE TRANSCRIPTIONAL REGULATOR RUTR"/>
    <property type="match status" value="1"/>
</dbReference>
<organism evidence="7 8">
    <name type="scientific">Paractinoplanes ovalisporus</name>
    <dbReference type="NCBI Taxonomy" id="2810368"/>
    <lineage>
        <taxon>Bacteria</taxon>
        <taxon>Bacillati</taxon>
        <taxon>Actinomycetota</taxon>
        <taxon>Actinomycetes</taxon>
        <taxon>Micromonosporales</taxon>
        <taxon>Micromonosporaceae</taxon>
        <taxon>Paractinoplanes</taxon>
    </lineage>
</organism>
<keyword evidence="4" id="KW-0804">Transcription</keyword>
<keyword evidence="2" id="KW-0805">Transcription regulation</keyword>
<sequence>MAAGEQRRTEIVAAAQQAIARQGFEGLRVRDVAALVGINIATLHYHFPTKEALVTGVVQGIVGALDGVLPSGPERDPATVLAEHLTHILTRFEADRDEFVVLNELYARAGRDPELHVTLLANDVAWADWLRAVFEAGRAREQFRADLDPDAAAALVIGFLKSLLVQLDMTPQRSRAAADEILRAVKA</sequence>
<dbReference type="PROSITE" id="PS50977">
    <property type="entry name" value="HTH_TETR_2"/>
    <property type="match status" value="1"/>
</dbReference>
<evidence type="ECO:0000313" key="7">
    <source>
        <dbReference type="EMBL" id="MBM2615652.1"/>
    </source>
</evidence>
<dbReference type="Proteomes" id="UP000632138">
    <property type="component" value="Unassembled WGS sequence"/>
</dbReference>
<feature type="DNA-binding region" description="H-T-H motif" evidence="5">
    <location>
        <begin position="28"/>
        <end position="47"/>
    </location>
</feature>
<keyword evidence="1" id="KW-0678">Repressor</keyword>
<accession>A0ABS2A735</accession>
<dbReference type="Gene3D" id="1.10.357.10">
    <property type="entry name" value="Tetracycline Repressor, domain 2"/>
    <property type="match status" value="1"/>
</dbReference>
<dbReference type="PRINTS" id="PR00455">
    <property type="entry name" value="HTHTETR"/>
</dbReference>
<evidence type="ECO:0000256" key="3">
    <source>
        <dbReference type="ARBA" id="ARBA00023125"/>
    </source>
</evidence>
<feature type="domain" description="HTH tetR-type" evidence="6">
    <location>
        <begin position="5"/>
        <end position="65"/>
    </location>
</feature>
<dbReference type="SUPFAM" id="SSF46689">
    <property type="entry name" value="Homeodomain-like"/>
    <property type="match status" value="1"/>
</dbReference>
<name>A0ABS2A735_9ACTN</name>
<evidence type="ECO:0000313" key="8">
    <source>
        <dbReference type="Proteomes" id="UP000632138"/>
    </source>
</evidence>
<comment type="caution">
    <text evidence="7">The sequence shown here is derived from an EMBL/GenBank/DDBJ whole genome shotgun (WGS) entry which is preliminary data.</text>
</comment>
<dbReference type="InterPro" id="IPR039538">
    <property type="entry name" value="BetI_C"/>
</dbReference>
<dbReference type="Pfam" id="PF00440">
    <property type="entry name" value="TetR_N"/>
    <property type="match status" value="1"/>
</dbReference>
<dbReference type="Pfam" id="PF13977">
    <property type="entry name" value="TetR_C_6"/>
    <property type="match status" value="1"/>
</dbReference>
<gene>
    <name evidence="7" type="ORF">JIG36_08815</name>
</gene>
<dbReference type="PANTHER" id="PTHR30055:SF234">
    <property type="entry name" value="HTH-TYPE TRANSCRIPTIONAL REGULATOR BETI"/>
    <property type="match status" value="1"/>
</dbReference>
<keyword evidence="8" id="KW-1185">Reference proteome</keyword>
<dbReference type="SUPFAM" id="SSF48498">
    <property type="entry name" value="Tetracyclin repressor-like, C-terminal domain"/>
    <property type="match status" value="1"/>
</dbReference>
<evidence type="ECO:0000256" key="5">
    <source>
        <dbReference type="PROSITE-ProRule" id="PRU00335"/>
    </source>
</evidence>
<dbReference type="InterPro" id="IPR036271">
    <property type="entry name" value="Tet_transcr_reg_TetR-rel_C_sf"/>
</dbReference>
<dbReference type="EMBL" id="JAENHP010000002">
    <property type="protein sequence ID" value="MBM2615652.1"/>
    <property type="molecule type" value="Genomic_DNA"/>
</dbReference>
<dbReference type="InterPro" id="IPR001647">
    <property type="entry name" value="HTH_TetR"/>
</dbReference>
<keyword evidence="3 5" id="KW-0238">DNA-binding</keyword>
<dbReference type="RefSeq" id="WP_203375520.1">
    <property type="nucleotide sequence ID" value="NZ_JAENHP010000002.1"/>
</dbReference>
<reference evidence="7 8" key="1">
    <citation type="submission" date="2021-01" db="EMBL/GenBank/DDBJ databases">
        <title>Actinoplanes sp. nov. LDG1-06 isolated from lichen.</title>
        <authorList>
            <person name="Saeng-In P."/>
            <person name="Phongsopitanun W."/>
            <person name="Kanchanasin P."/>
            <person name="Yuki M."/>
            <person name="Kudo T."/>
            <person name="Ohkuma M."/>
            <person name="Tanasupawat S."/>
        </authorList>
    </citation>
    <scope>NUCLEOTIDE SEQUENCE [LARGE SCALE GENOMIC DNA]</scope>
    <source>
        <strain evidence="7 8">LDG1-06</strain>
    </source>
</reference>
<evidence type="ECO:0000259" key="6">
    <source>
        <dbReference type="PROSITE" id="PS50977"/>
    </source>
</evidence>
<proteinExistence type="predicted"/>
<protein>
    <submittedName>
        <fullName evidence="7">TetR/AcrR family transcriptional regulator</fullName>
    </submittedName>
</protein>